<reference evidence="3 4" key="1">
    <citation type="submission" date="2014-10" db="EMBL/GenBank/DDBJ databases">
        <title>Draft genome sequence of Novosphingobium subterraneum DSM 12447.</title>
        <authorList>
            <person name="Gan H.M."/>
            <person name="Gan H.Y."/>
            <person name="Savka M.A."/>
        </authorList>
    </citation>
    <scope>NUCLEOTIDE SEQUENCE [LARGE SCALE GENOMIC DNA]</scope>
    <source>
        <strain evidence="3 4">DSM 12447</strain>
    </source>
</reference>
<gene>
    <name evidence="3" type="ORF">NJ75_01472</name>
</gene>
<dbReference type="AlphaFoldDB" id="A0A0B8ZN77"/>
<dbReference type="STRING" id="48936.NJ75_01472"/>
<feature type="compositionally biased region" description="Basic and acidic residues" evidence="1">
    <location>
        <begin position="151"/>
        <end position="170"/>
    </location>
</feature>
<dbReference type="RefSeq" id="WP_052242168.1">
    <property type="nucleotide sequence ID" value="NZ_JRVC01000006.1"/>
</dbReference>
<dbReference type="Proteomes" id="UP000031338">
    <property type="component" value="Unassembled WGS sequence"/>
</dbReference>
<evidence type="ECO:0000313" key="4">
    <source>
        <dbReference type="Proteomes" id="UP000031338"/>
    </source>
</evidence>
<dbReference type="PANTHER" id="PTHR38743">
    <property type="entry name" value="SIMILAR TO GLYOXYLASE I FAMILY PROTEIN"/>
    <property type="match status" value="1"/>
</dbReference>
<feature type="region of interest" description="Disordered" evidence="1">
    <location>
        <begin position="140"/>
        <end position="170"/>
    </location>
</feature>
<dbReference type="PANTHER" id="PTHR38743:SF2">
    <property type="entry name" value="DUF2185 DOMAIN-CONTAINING PROTEIN"/>
    <property type="match status" value="1"/>
</dbReference>
<evidence type="ECO:0000313" key="3">
    <source>
        <dbReference type="EMBL" id="KHS47678.1"/>
    </source>
</evidence>
<evidence type="ECO:0000259" key="2">
    <source>
        <dbReference type="Pfam" id="PF09951"/>
    </source>
</evidence>
<dbReference type="EMBL" id="JRVC01000006">
    <property type="protein sequence ID" value="KHS47678.1"/>
    <property type="molecule type" value="Genomic_DNA"/>
</dbReference>
<keyword evidence="4" id="KW-1185">Reference proteome</keyword>
<feature type="domain" description="Immunity protein Imm33" evidence="2">
    <location>
        <begin position="120"/>
        <end position="212"/>
    </location>
</feature>
<proteinExistence type="predicted"/>
<organism evidence="3 4">
    <name type="scientific">Novosphingobium subterraneum</name>
    <dbReference type="NCBI Taxonomy" id="48936"/>
    <lineage>
        <taxon>Bacteria</taxon>
        <taxon>Pseudomonadati</taxon>
        <taxon>Pseudomonadota</taxon>
        <taxon>Alphaproteobacteria</taxon>
        <taxon>Sphingomonadales</taxon>
        <taxon>Sphingomonadaceae</taxon>
        <taxon>Novosphingobium</taxon>
    </lineage>
</organism>
<accession>A0A0B8ZN77</accession>
<sequence length="214" mass="24258">MTDSFPFHLRDADAAVAESPYTFFIPLLEERVQVSVGDLVKLGFEYEWETQQYSGERMWAKVTRKSGLDFTGTLDNQPWEPGLEIGLEVAFGVGHILDIEWDNPEAHPPFHRHQTYWERCLVDDCVLDGSVPVEYIYREEPDMAGEDDKDPDSGWRIRGTDGHPDADPLDDRTASYVALGALLNRDDSFLALLDAPIGSAFMRDLETGKYNRAE</sequence>
<dbReference type="InterPro" id="IPR018689">
    <property type="entry name" value="Imm33_dom"/>
</dbReference>
<name>A0A0B8ZN77_9SPHN</name>
<dbReference type="Pfam" id="PF09951">
    <property type="entry name" value="Imm33"/>
    <property type="match status" value="1"/>
</dbReference>
<dbReference type="PATRIC" id="fig|48936.3.peg.1475"/>
<evidence type="ECO:0000256" key="1">
    <source>
        <dbReference type="SAM" id="MobiDB-lite"/>
    </source>
</evidence>
<comment type="caution">
    <text evidence="3">The sequence shown here is derived from an EMBL/GenBank/DDBJ whole genome shotgun (WGS) entry which is preliminary data.</text>
</comment>
<protein>
    <recommendedName>
        <fullName evidence="2">Immunity protein Imm33 domain-containing protein</fullName>
    </recommendedName>
</protein>